<dbReference type="InterPro" id="IPR049082">
    <property type="entry name" value="T7SS_signal"/>
</dbReference>
<name>A0A1H9VYS2_9PSEU</name>
<accession>A0A1H9VYS2</accession>
<dbReference type="STRING" id="155974.SAMN04487818_109210"/>
<evidence type="ECO:0000256" key="1">
    <source>
        <dbReference type="SAM" id="MobiDB-lite"/>
    </source>
</evidence>
<keyword evidence="4" id="KW-1185">Reference proteome</keyword>
<dbReference type="Pfam" id="PF21725">
    <property type="entry name" value="T7SS_signal"/>
    <property type="match status" value="1"/>
</dbReference>
<feature type="domain" description="Putative T7SS secretion signal" evidence="2">
    <location>
        <begin position="4"/>
        <end position="142"/>
    </location>
</feature>
<organism evidence="3 4">
    <name type="scientific">Actinokineospora terrae</name>
    <dbReference type="NCBI Taxonomy" id="155974"/>
    <lineage>
        <taxon>Bacteria</taxon>
        <taxon>Bacillati</taxon>
        <taxon>Actinomycetota</taxon>
        <taxon>Actinomycetes</taxon>
        <taxon>Pseudonocardiales</taxon>
        <taxon>Pseudonocardiaceae</taxon>
        <taxon>Actinokineospora</taxon>
    </lineage>
</organism>
<protein>
    <submittedName>
        <fullName evidence="3">Proteins of 100 residues with WXG</fullName>
    </submittedName>
</protein>
<sequence length="172" mass="18998">MSFYGDPDELDRLAGRIERHADEVRAHGSTMVRQAQAMRWKSIAADRCRETVDGDRKALDAVATKLDEAAAALRGHAQQVRELIAAIKRIGEAVVTWFNGAIDRFNQAVDRFNQVMRDIANAVASGLGISGSPPQPPRPPWEGWQYQPHSLPPAGDKQWLDVGKFMQARGVA</sequence>
<dbReference type="AlphaFoldDB" id="A0A1H9VYS2"/>
<evidence type="ECO:0000259" key="2">
    <source>
        <dbReference type="Pfam" id="PF21725"/>
    </source>
</evidence>
<reference evidence="4" key="1">
    <citation type="submission" date="2016-10" db="EMBL/GenBank/DDBJ databases">
        <authorList>
            <person name="Varghese N."/>
            <person name="Submissions S."/>
        </authorList>
    </citation>
    <scope>NUCLEOTIDE SEQUENCE [LARGE SCALE GENOMIC DNA]</scope>
    <source>
        <strain evidence="4">DSM 44260</strain>
    </source>
</reference>
<dbReference type="Gene3D" id="1.10.287.1060">
    <property type="entry name" value="ESAT-6-like"/>
    <property type="match status" value="1"/>
</dbReference>
<evidence type="ECO:0000313" key="3">
    <source>
        <dbReference type="EMBL" id="SES26916.1"/>
    </source>
</evidence>
<dbReference type="InterPro" id="IPR036689">
    <property type="entry name" value="ESAT-6-like_sf"/>
</dbReference>
<dbReference type="Proteomes" id="UP000199051">
    <property type="component" value="Unassembled WGS sequence"/>
</dbReference>
<feature type="region of interest" description="Disordered" evidence="1">
    <location>
        <begin position="126"/>
        <end position="154"/>
    </location>
</feature>
<proteinExistence type="predicted"/>
<gene>
    <name evidence="3" type="ORF">SAMN04487818_109210</name>
</gene>
<dbReference type="RefSeq" id="WP_092781741.1">
    <property type="nucleotide sequence ID" value="NZ_FOGI01000009.1"/>
</dbReference>
<dbReference type="SUPFAM" id="SSF140453">
    <property type="entry name" value="EsxAB dimer-like"/>
    <property type="match status" value="1"/>
</dbReference>
<evidence type="ECO:0000313" key="4">
    <source>
        <dbReference type="Proteomes" id="UP000199051"/>
    </source>
</evidence>
<dbReference type="EMBL" id="FOGI01000009">
    <property type="protein sequence ID" value="SES26916.1"/>
    <property type="molecule type" value="Genomic_DNA"/>
</dbReference>